<dbReference type="OrthoDB" id="9783157at2"/>
<dbReference type="KEGG" id="bsed:DN745_06160"/>
<name>A0A2Z4FJQ5_9DELT</name>
<dbReference type="Gene3D" id="3.20.20.140">
    <property type="entry name" value="Metal-dependent hydrolases"/>
    <property type="match status" value="1"/>
</dbReference>
<organism evidence="1 2">
    <name type="scientific">Bradymonas sediminis</name>
    <dbReference type="NCBI Taxonomy" id="1548548"/>
    <lineage>
        <taxon>Bacteria</taxon>
        <taxon>Deltaproteobacteria</taxon>
        <taxon>Bradymonadales</taxon>
        <taxon>Bradymonadaceae</taxon>
        <taxon>Bradymonas</taxon>
    </lineage>
</organism>
<evidence type="ECO:0000313" key="2">
    <source>
        <dbReference type="Proteomes" id="UP000249799"/>
    </source>
</evidence>
<sequence>MKIFDAQMRSDICSNADLQNLHYFETECVITCAHAPRKFERAEDLLGYFEALLGEERARLIGCGLKPYVALGVLPSAVPRRSHFEVWRALPALLKRPEVVALGEVGAWADDARQWALFERQVKIARDLGSPRSGQKRRVAGLPMICTPPEGLRVNMTFKMMQRVEKLGMAPGRVMMNRLDDRLIEAVVREGFVAGVSVGTSNLKPRASARVLADLIQTLGSAEGIVLNSALRAGGADILGVPKTIVALQDLGVDAESIEKMVYGNAKALFLDNANRVTA</sequence>
<evidence type="ECO:0000313" key="1">
    <source>
        <dbReference type="EMBL" id="AWV88946.1"/>
    </source>
</evidence>
<dbReference type="EMBL" id="CP030032">
    <property type="protein sequence ID" value="AWV88946.1"/>
    <property type="molecule type" value="Genomic_DNA"/>
</dbReference>
<dbReference type="PANTHER" id="PTHR42658">
    <property type="entry name" value="HYDROLASE TATD"/>
    <property type="match status" value="1"/>
</dbReference>
<dbReference type="Proteomes" id="UP000249799">
    <property type="component" value="Chromosome"/>
</dbReference>
<accession>A0A2Z4FJQ5</accession>
<proteinExistence type="predicted"/>
<dbReference type="PANTHER" id="PTHR42658:SF1">
    <property type="entry name" value="HYDROLASE TATD"/>
    <property type="match status" value="1"/>
</dbReference>
<dbReference type="AlphaFoldDB" id="A0A2Z4FJQ5"/>
<gene>
    <name evidence="1" type="ORF">DN745_06160</name>
</gene>
<protein>
    <submittedName>
        <fullName evidence="1">Uncharacterized protein</fullName>
    </submittedName>
</protein>
<keyword evidence="2" id="KW-1185">Reference proteome</keyword>
<dbReference type="InterPro" id="IPR032466">
    <property type="entry name" value="Metal_Hydrolase"/>
</dbReference>
<reference evidence="1 2" key="1">
    <citation type="submission" date="2018-06" db="EMBL/GenBank/DDBJ databases">
        <title>Lujinxingia sediminis gen. nov. sp. nov., a new facultative anaerobic member of the class Deltaproteobacteria, and proposal of Lujinxingaceae fam. nov.</title>
        <authorList>
            <person name="Guo L.-Y."/>
            <person name="Li C.-M."/>
            <person name="Wang S."/>
            <person name="Du Z.-J."/>
        </authorList>
    </citation>
    <scope>NUCLEOTIDE SEQUENCE [LARGE SCALE GENOMIC DNA]</scope>
    <source>
        <strain evidence="1 2">FA350</strain>
    </source>
</reference>
<dbReference type="SUPFAM" id="SSF51556">
    <property type="entry name" value="Metallo-dependent hydrolases"/>
    <property type="match status" value="1"/>
</dbReference>
<dbReference type="InterPro" id="IPR012022">
    <property type="entry name" value="UCP005295"/>
</dbReference>
<dbReference type="RefSeq" id="WP_111333040.1">
    <property type="nucleotide sequence ID" value="NZ_CP030032.1"/>
</dbReference>